<dbReference type="Pfam" id="PF10601">
    <property type="entry name" value="zf-LITAF-like"/>
    <property type="match status" value="1"/>
</dbReference>
<feature type="domain" description="LITAF" evidence="8">
    <location>
        <begin position="61"/>
        <end position="143"/>
    </location>
</feature>
<dbReference type="PANTHER" id="PTHR23292">
    <property type="entry name" value="LIPOPOLYSACCHARIDE-INDUCED TUMOR NECROSIS FACTOR-ALPHA FACTOR"/>
    <property type="match status" value="1"/>
</dbReference>
<evidence type="ECO:0000256" key="7">
    <source>
        <dbReference type="SAM" id="Phobius"/>
    </source>
</evidence>
<keyword evidence="7" id="KW-0812">Transmembrane</keyword>
<dbReference type="InterPro" id="IPR037519">
    <property type="entry name" value="LITAF_fam"/>
</dbReference>
<evidence type="ECO:0000259" key="8">
    <source>
        <dbReference type="PROSITE" id="PS51837"/>
    </source>
</evidence>
<reference evidence="9" key="1">
    <citation type="submission" date="2021-06" db="EMBL/GenBank/DDBJ databases">
        <authorList>
            <person name="Kallberg Y."/>
            <person name="Tangrot J."/>
            <person name="Rosling A."/>
        </authorList>
    </citation>
    <scope>NUCLEOTIDE SEQUENCE</scope>
    <source>
        <strain evidence="9">CL551</strain>
    </source>
</reference>
<gene>
    <name evidence="9" type="ORF">AMORRO_LOCUS2271</name>
</gene>
<keyword evidence="10" id="KW-1185">Reference proteome</keyword>
<dbReference type="PANTHER" id="PTHR23292:SF6">
    <property type="entry name" value="FI16602P1-RELATED"/>
    <property type="match status" value="1"/>
</dbReference>
<name>A0A9N8WBI4_9GLOM</name>
<sequence>MTQSESPQEENVPNGDPPPYTSSVTLPSATHIPQTASNAESIQNPEPSVVYQQEPTVCYIVQNNILPTQLPIDLAPVSMYCPRCGNYITTQVFEIPGSTTYCYTIILCFLFWPLAWLPFYMSSCQDKVHRCPSCGNTVAVVCA</sequence>
<evidence type="ECO:0000256" key="3">
    <source>
        <dbReference type="ARBA" id="ARBA00022723"/>
    </source>
</evidence>
<evidence type="ECO:0000256" key="4">
    <source>
        <dbReference type="ARBA" id="ARBA00022833"/>
    </source>
</evidence>
<dbReference type="SMART" id="SM00714">
    <property type="entry name" value="LITAF"/>
    <property type="match status" value="1"/>
</dbReference>
<feature type="region of interest" description="Disordered" evidence="6">
    <location>
        <begin position="1"/>
        <end position="27"/>
    </location>
</feature>
<comment type="subcellular location">
    <subcellularLocation>
        <location evidence="1">Membrane</location>
        <topology evidence="1">Peripheral membrane protein</topology>
    </subcellularLocation>
</comment>
<dbReference type="InterPro" id="IPR006629">
    <property type="entry name" value="LITAF"/>
</dbReference>
<dbReference type="GO" id="GO:0008270">
    <property type="term" value="F:zinc ion binding"/>
    <property type="evidence" value="ECO:0007669"/>
    <property type="project" value="TreeGrafter"/>
</dbReference>
<dbReference type="Proteomes" id="UP000789342">
    <property type="component" value="Unassembled WGS sequence"/>
</dbReference>
<evidence type="ECO:0000313" key="10">
    <source>
        <dbReference type="Proteomes" id="UP000789342"/>
    </source>
</evidence>
<dbReference type="PROSITE" id="PS51837">
    <property type="entry name" value="LITAF"/>
    <property type="match status" value="1"/>
</dbReference>
<keyword evidence="4" id="KW-0862">Zinc</keyword>
<feature type="compositionally biased region" description="Polar residues" evidence="6">
    <location>
        <begin position="1"/>
        <end position="11"/>
    </location>
</feature>
<comment type="similarity">
    <text evidence="2">Belongs to the CDIP1/LITAF family.</text>
</comment>
<accession>A0A9N8WBI4</accession>
<comment type="caution">
    <text evidence="9">The sequence shown here is derived from an EMBL/GenBank/DDBJ whole genome shotgun (WGS) entry which is preliminary data.</text>
</comment>
<organism evidence="9 10">
    <name type="scientific">Acaulospora morrowiae</name>
    <dbReference type="NCBI Taxonomy" id="94023"/>
    <lineage>
        <taxon>Eukaryota</taxon>
        <taxon>Fungi</taxon>
        <taxon>Fungi incertae sedis</taxon>
        <taxon>Mucoromycota</taxon>
        <taxon>Glomeromycotina</taxon>
        <taxon>Glomeromycetes</taxon>
        <taxon>Diversisporales</taxon>
        <taxon>Acaulosporaceae</taxon>
        <taxon>Acaulospora</taxon>
    </lineage>
</organism>
<evidence type="ECO:0000313" key="9">
    <source>
        <dbReference type="EMBL" id="CAG8480221.1"/>
    </source>
</evidence>
<dbReference type="EMBL" id="CAJVPV010000940">
    <property type="protein sequence ID" value="CAG8480221.1"/>
    <property type="molecule type" value="Genomic_DNA"/>
</dbReference>
<evidence type="ECO:0000256" key="1">
    <source>
        <dbReference type="ARBA" id="ARBA00004170"/>
    </source>
</evidence>
<proteinExistence type="inferred from homology"/>
<dbReference type="GO" id="GO:0016020">
    <property type="term" value="C:membrane"/>
    <property type="evidence" value="ECO:0007669"/>
    <property type="project" value="UniProtKB-SubCell"/>
</dbReference>
<feature type="transmembrane region" description="Helical" evidence="7">
    <location>
        <begin position="101"/>
        <end position="121"/>
    </location>
</feature>
<protein>
    <submittedName>
        <fullName evidence="9">17247_t:CDS:1</fullName>
    </submittedName>
</protein>
<evidence type="ECO:0000256" key="5">
    <source>
        <dbReference type="ARBA" id="ARBA00023136"/>
    </source>
</evidence>
<keyword evidence="7" id="KW-1133">Transmembrane helix</keyword>
<keyword evidence="5 7" id="KW-0472">Membrane</keyword>
<evidence type="ECO:0000256" key="6">
    <source>
        <dbReference type="SAM" id="MobiDB-lite"/>
    </source>
</evidence>
<evidence type="ECO:0000256" key="2">
    <source>
        <dbReference type="ARBA" id="ARBA00005975"/>
    </source>
</evidence>
<dbReference type="AlphaFoldDB" id="A0A9N8WBI4"/>
<dbReference type="OrthoDB" id="5599753at2759"/>
<keyword evidence="3" id="KW-0479">Metal-binding</keyword>